<protein>
    <submittedName>
        <fullName evidence="3">Uncharacterized protein</fullName>
    </submittedName>
</protein>
<dbReference type="WBParaSite" id="ACAC_0000734001-mRNA-1">
    <property type="protein sequence ID" value="ACAC_0000734001-mRNA-1"/>
    <property type="gene ID" value="ACAC_0000734001"/>
</dbReference>
<dbReference type="Pfam" id="PF03991">
    <property type="entry name" value="Prion_octapep"/>
    <property type="match status" value="1"/>
</dbReference>
<organism evidence="2 3">
    <name type="scientific">Angiostrongylus cantonensis</name>
    <name type="common">Rat lungworm</name>
    <dbReference type="NCBI Taxonomy" id="6313"/>
    <lineage>
        <taxon>Eukaryota</taxon>
        <taxon>Metazoa</taxon>
        <taxon>Ecdysozoa</taxon>
        <taxon>Nematoda</taxon>
        <taxon>Chromadorea</taxon>
        <taxon>Rhabditida</taxon>
        <taxon>Rhabditina</taxon>
        <taxon>Rhabditomorpha</taxon>
        <taxon>Strongyloidea</taxon>
        <taxon>Metastrongylidae</taxon>
        <taxon>Angiostrongylus</taxon>
    </lineage>
</organism>
<feature type="chain" id="PRO_5005326509" evidence="1">
    <location>
        <begin position="19"/>
        <end position="93"/>
    </location>
</feature>
<dbReference type="InterPro" id="IPR020949">
    <property type="entry name" value="Prion_copper_b_octapeptide"/>
</dbReference>
<evidence type="ECO:0000256" key="1">
    <source>
        <dbReference type="SAM" id="SignalP"/>
    </source>
</evidence>
<reference evidence="2" key="1">
    <citation type="submission" date="2012-09" db="EMBL/GenBank/DDBJ databases">
        <authorList>
            <person name="Martin A.A."/>
        </authorList>
    </citation>
    <scope>NUCLEOTIDE SEQUENCE</scope>
</reference>
<accession>A0A0K0DAL5</accession>
<keyword evidence="1" id="KW-0732">Signal</keyword>
<dbReference type="Proteomes" id="UP000035642">
    <property type="component" value="Unassembled WGS sequence"/>
</dbReference>
<evidence type="ECO:0000313" key="2">
    <source>
        <dbReference type="Proteomes" id="UP000035642"/>
    </source>
</evidence>
<evidence type="ECO:0000313" key="3">
    <source>
        <dbReference type="WBParaSite" id="ACAC_0000734001-mRNA-1"/>
    </source>
</evidence>
<proteinExistence type="predicted"/>
<dbReference type="AlphaFoldDB" id="A0A0K0DAL5"/>
<sequence>MGLLRVYTLFYLLAVISAELIPSIIDNDYIATQPGGESSLRMKRQFGWGGGWGRPWGGGWGRRYGGGWGRPYGGGWGRPYGGGWGRPFGGGWG</sequence>
<keyword evidence="2" id="KW-1185">Reference proteome</keyword>
<name>A0A0K0DAL5_ANGCA</name>
<reference evidence="3" key="2">
    <citation type="submission" date="2017-02" db="UniProtKB">
        <authorList>
            <consortium name="WormBaseParasite"/>
        </authorList>
    </citation>
    <scope>IDENTIFICATION</scope>
</reference>
<feature type="signal peptide" evidence="1">
    <location>
        <begin position="1"/>
        <end position="18"/>
    </location>
</feature>